<evidence type="ECO:0000256" key="1">
    <source>
        <dbReference type="SAM" id="Phobius"/>
    </source>
</evidence>
<dbReference type="AlphaFoldDB" id="A0A4U2Y4X6"/>
<keyword evidence="3" id="KW-1185">Reference proteome</keyword>
<dbReference type="PROSITE" id="PS51257">
    <property type="entry name" value="PROKAR_LIPOPROTEIN"/>
    <property type="match status" value="1"/>
</dbReference>
<feature type="transmembrane region" description="Helical" evidence="1">
    <location>
        <begin position="12"/>
        <end position="31"/>
    </location>
</feature>
<dbReference type="OrthoDB" id="2474598at2"/>
<reference evidence="2 3" key="1">
    <citation type="submission" date="2019-04" db="EMBL/GenBank/DDBJ databases">
        <title>Whole genome sequencing of Brevibacillus sp. TGS2-1.</title>
        <authorList>
            <person name="Choi A."/>
        </authorList>
    </citation>
    <scope>NUCLEOTIDE SEQUENCE [LARGE SCALE GENOMIC DNA]</scope>
    <source>
        <strain evidence="2 3">TGS2-1</strain>
    </source>
</reference>
<keyword evidence="1" id="KW-0812">Transmembrane</keyword>
<protein>
    <recommendedName>
        <fullName evidence="4">DUF4878 domain-containing protein</fullName>
    </recommendedName>
</protein>
<accession>A0A4U2Y4X6</accession>
<keyword evidence="1" id="KW-1133">Transmembrane helix</keyword>
<evidence type="ECO:0008006" key="4">
    <source>
        <dbReference type="Google" id="ProtNLM"/>
    </source>
</evidence>
<evidence type="ECO:0000313" key="2">
    <source>
        <dbReference type="EMBL" id="TKI55115.1"/>
    </source>
</evidence>
<evidence type="ECO:0000313" key="3">
    <source>
        <dbReference type="Proteomes" id="UP000307841"/>
    </source>
</evidence>
<sequence length="135" mass="15949">MYFLKFKEKKSILLVFLIALVIACISTYTFWYDTPEKTLDRYLSLVINKQGEESYDLVYKDKNSYFPDRGDFIRSAQRTQLIDYKLIGSANDKDSLAEVKVLLKFKKSEREKTFTMKKTSGQWYVVLKGPDEEQR</sequence>
<dbReference type="RefSeq" id="WP_137028495.1">
    <property type="nucleotide sequence ID" value="NZ_SZNK01000001.1"/>
</dbReference>
<gene>
    <name evidence="2" type="ORF">E8L90_06395</name>
</gene>
<keyword evidence="1" id="KW-0472">Membrane</keyword>
<name>A0A4U2Y4X6_9BACL</name>
<comment type="caution">
    <text evidence="2">The sequence shown here is derived from an EMBL/GenBank/DDBJ whole genome shotgun (WGS) entry which is preliminary data.</text>
</comment>
<dbReference type="Proteomes" id="UP000307841">
    <property type="component" value="Unassembled WGS sequence"/>
</dbReference>
<organism evidence="2 3">
    <name type="scientific">Brevibacillus antibioticus</name>
    <dbReference type="NCBI Taxonomy" id="2570228"/>
    <lineage>
        <taxon>Bacteria</taxon>
        <taxon>Bacillati</taxon>
        <taxon>Bacillota</taxon>
        <taxon>Bacilli</taxon>
        <taxon>Bacillales</taxon>
        <taxon>Paenibacillaceae</taxon>
        <taxon>Brevibacillus</taxon>
    </lineage>
</organism>
<proteinExistence type="predicted"/>
<dbReference type="EMBL" id="SZNK01000001">
    <property type="protein sequence ID" value="TKI55115.1"/>
    <property type="molecule type" value="Genomic_DNA"/>
</dbReference>